<evidence type="ECO:0000313" key="3">
    <source>
        <dbReference type="Proteomes" id="UP000029120"/>
    </source>
</evidence>
<evidence type="ECO:0000313" key="2">
    <source>
        <dbReference type="EMBL" id="KFK35331.1"/>
    </source>
</evidence>
<gene>
    <name evidence="2" type="ordered locus">AALP_Aa5g271100</name>
</gene>
<keyword evidence="3" id="KW-1185">Reference proteome</keyword>
<feature type="transmembrane region" description="Helical" evidence="1">
    <location>
        <begin position="6"/>
        <end position="24"/>
    </location>
</feature>
<organism evidence="2 3">
    <name type="scientific">Arabis alpina</name>
    <name type="common">Alpine rock-cress</name>
    <dbReference type="NCBI Taxonomy" id="50452"/>
    <lineage>
        <taxon>Eukaryota</taxon>
        <taxon>Viridiplantae</taxon>
        <taxon>Streptophyta</taxon>
        <taxon>Embryophyta</taxon>
        <taxon>Tracheophyta</taxon>
        <taxon>Spermatophyta</taxon>
        <taxon>Magnoliopsida</taxon>
        <taxon>eudicotyledons</taxon>
        <taxon>Gunneridae</taxon>
        <taxon>Pentapetalae</taxon>
        <taxon>rosids</taxon>
        <taxon>malvids</taxon>
        <taxon>Brassicales</taxon>
        <taxon>Brassicaceae</taxon>
        <taxon>Arabideae</taxon>
        <taxon>Arabis</taxon>
    </lineage>
</organism>
<accession>A0A087GZM9</accession>
<dbReference type="AlphaFoldDB" id="A0A087GZM9"/>
<sequence>MAKVEKLVSFFIMCVIIIFMLDLTEQKEMTPMCSKPNGNLLCNQECGKKNKKGGECRQANVMKSLCVCQECYRKGILVPP</sequence>
<proteinExistence type="predicted"/>
<keyword evidence="1" id="KW-0812">Transmembrane</keyword>
<dbReference type="Gramene" id="KFK35331">
    <property type="protein sequence ID" value="KFK35331"/>
    <property type="gene ID" value="AALP_AA5G271100"/>
</dbReference>
<keyword evidence="1" id="KW-0472">Membrane</keyword>
<dbReference type="Proteomes" id="UP000029120">
    <property type="component" value="Chromosome 5"/>
</dbReference>
<reference evidence="3" key="1">
    <citation type="journal article" date="2015" name="Nat. Plants">
        <title>Genome expansion of Arabis alpina linked with retrotransposition and reduced symmetric DNA methylation.</title>
        <authorList>
            <person name="Willing E.M."/>
            <person name="Rawat V."/>
            <person name="Mandakova T."/>
            <person name="Maumus F."/>
            <person name="James G.V."/>
            <person name="Nordstroem K.J."/>
            <person name="Becker C."/>
            <person name="Warthmann N."/>
            <person name="Chica C."/>
            <person name="Szarzynska B."/>
            <person name="Zytnicki M."/>
            <person name="Albani M.C."/>
            <person name="Kiefer C."/>
            <person name="Bergonzi S."/>
            <person name="Castaings L."/>
            <person name="Mateos J.L."/>
            <person name="Berns M.C."/>
            <person name="Bujdoso N."/>
            <person name="Piofczyk T."/>
            <person name="de Lorenzo L."/>
            <person name="Barrero-Sicilia C."/>
            <person name="Mateos I."/>
            <person name="Piednoel M."/>
            <person name="Hagmann J."/>
            <person name="Chen-Min-Tao R."/>
            <person name="Iglesias-Fernandez R."/>
            <person name="Schuster S.C."/>
            <person name="Alonso-Blanco C."/>
            <person name="Roudier F."/>
            <person name="Carbonero P."/>
            <person name="Paz-Ares J."/>
            <person name="Davis S.J."/>
            <person name="Pecinka A."/>
            <person name="Quesneville H."/>
            <person name="Colot V."/>
            <person name="Lysak M.A."/>
            <person name="Weigel D."/>
            <person name="Coupland G."/>
            <person name="Schneeberger K."/>
        </authorList>
    </citation>
    <scope>NUCLEOTIDE SEQUENCE [LARGE SCALE GENOMIC DNA]</scope>
    <source>
        <strain evidence="3">cv. Pajares</strain>
    </source>
</reference>
<evidence type="ECO:0000256" key="1">
    <source>
        <dbReference type="SAM" id="Phobius"/>
    </source>
</evidence>
<dbReference type="EMBL" id="CM002873">
    <property type="protein sequence ID" value="KFK35331.1"/>
    <property type="molecule type" value="Genomic_DNA"/>
</dbReference>
<protein>
    <submittedName>
        <fullName evidence="2">Uncharacterized protein</fullName>
    </submittedName>
</protein>
<keyword evidence="1" id="KW-1133">Transmembrane helix</keyword>
<name>A0A087GZM9_ARAAL</name>